<dbReference type="AlphaFoldDB" id="A0A0F8ZI87"/>
<gene>
    <name evidence="2" type="ORF">LCGC14_2967160</name>
</gene>
<comment type="caution">
    <text evidence="2">The sequence shown here is derived from an EMBL/GenBank/DDBJ whole genome shotgun (WGS) entry which is preliminary data.</text>
</comment>
<evidence type="ECO:0000313" key="2">
    <source>
        <dbReference type="EMBL" id="KKK66134.1"/>
    </source>
</evidence>
<organism evidence="2">
    <name type="scientific">marine sediment metagenome</name>
    <dbReference type="NCBI Taxonomy" id="412755"/>
    <lineage>
        <taxon>unclassified sequences</taxon>
        <taxon>metagenomes</taxon>
        <taxon>ecological metagenomes</taxon>
    </lineage>
</organism>
<accession>A0A0F8ZI87</accession>
<feature type="compositionally biased region" description="Basic residues" evidence="1">
    <location>
        <begin position="313"/>
        <end position="330"/>
    </location>
</feature>
<sequence length="330" mass="37379">ETLMVRMDEFTLAYFEAALWSSTGDDDEPLDANYGIEDFAPETSEKMIADCANFQERFGSLIEDDDPRESDEYGRWALAGHDFWLTRNGHGAGFWDGDWPKHGDELDKAAHEYGEFDLYVSDDGLIYSSSSGLRESAAQRPVSDRLFMGVYPGGIVYADKSREKDGDYARCAFLSFSTLELQWEKDCPGDLRAEIERDAARIQSMRGQPYPIDASGNTVILGKRPGAREAPRRHMRAPAADMHARTPVDPTAWYFDGGTYDRVIYTSGPYPSRSAAWRAEADFRHRYPDLEWSDVYQGLDMGHPPAPEPPRSSPHKKKAPARKKTSRRRR</sequence>
<reference evidence="2" key="1">
    <citation type="journal article" date="2015" name="Nature">
        <title>Complex archaea that bridge the gap between prokaryotes and eukaryotes.</title>
        <authorList>
            <person name="Spang A."/>
            <person name="Saw J.H."/>
            <person name="Jorgensen S.L."/>
            <person name="Zaremba-Niedzwiedzka K."/>
            <person name="Martijn J."/>
            <person name="Lind A.E."/>
            <person name="van Eijk R."/>
            <person name="Schleper C."/>
            <person name="Guy L."/>
            <person name="Ettema T.J."/>
        </authorList>
    </citation>
    <scope>NUCLEOTIDE SEQUENCE</scope>
</reference>
<proteinExistence type="predicted"/>
<dbReference type="EMBL" id="LAZR01060225">
    <property type="protein sequence ID" value="KKK66134.1"/>
    <property type="molecule type" value="Genomic_DNA"/>
</dbReference>
<name>A0A0F8ZI87_9ZZZZ</name>
<feature type="region of interest" description="Disordered" evidence="1">
    <location>
        <begin position="297"/>
        <end position="330"/>
    </location>
</feature>
<protein>
    <submittedName>
        <fullName evidence="2">Uncharacterized protein</fullName>
    </submittedName>
</protein>
<feature type="non-terminal residue" evidence="2">
    <location>
        <position position="1"/>
    </location>
</feature>
<evidence type="ECO:0000256" key="1">
    <source>
        <dbReference type="SAM" id="MobiDB-lite"/>
    </source>
</evidence>